<evidence type="ECO:0000256" key="9">
    <source>
        <dbReference type="ARBA" id="ARBA00022989"/>
    </source>
</evidence>
<keyword evidence="8" id="KW-0496">Mitochondrion</keyword>
<evidence type="ECO:0000313" key="22">
    <source>
        <dbReference type="EMBL" id="KGQ05820.1"/>
    </source>
</evidence>
<feature type="region of interest" description="Disordered" evidence="20">
    <location>
        <begin position="1"/>
        <end position="23"/>
    </location>
</feature>
<dbReference type="SUPFAM" id="SSF103506">
    <property type="entry name" value="Mitochondrial carrier"/>
    <property type="match status" value="1"/>
</dbReference>
<evidence type="ECO:0000256" key="8">
    <source>
        <dbReference type="ARBA" id="ARBA00022792"/>
    </source>
</evidence>
<evidence type="ECO:0000256" key="15">
    <source>
        <dbReference type="ARBA" id="ARBA00038934"/>
    </source>
</evidence>
<feature type="compositionally biased region" description="Low complexity" evidence="20">
    <location>
        <begin position="782"/>
        <end position="791"/>
    </location>
</feature>
<evidence type="ECO:0000256" key="10">
    <source>
        <dbReference type="ARBA" id="ARBA00023056"/>
    </source>
</evidence>
<dbReference type="InterPro" id="IPR023395">
    <property type="entry name" value="MCP_dom_sf"/>
</dbReference>
<keyword evidence="11 19" id="KW-0472">Membrane</keyword>
<evidence type="ECO:0000256" key="20">
    <source>
        <dbReference type="SAM" id="MobiDB-lite"/>
    </source>
</evidence>
<dbReference type="InterPro" id="IPR018108">
    <property type="entry name" value="MCP_transmembrane"/>
</dbReference>
<sequence length="992" mass="109001">MSTHGDDVESQQHQQQEAHSEETPLLINQESSHAQEQAGAAAQAQPRPYLSYSLKALAGLIAVGIAVVFVKGWIDAGSDVDFDFKKALKKALGGGLSGAAAMVLQVLLLMPLRTIMNYQYRYGTSFSTASATLYTSGGLGRYYDGIGAALIQGPVSRFGDTAANAGILALLQSNSYLKDLPVLIKTIFASLCAAAFRMILTPVDTLKTTLQVQGPEGRALLRERIKKHGVGTLWWGAFATAGATFVGHYPWFATYNILSEAIKEPPKDQFFLWLLRLAFIGFVASLVSDCVSNSLRVVKTYRQVNETQVSYTKAAKLVIQGDGVSGLFGRGLSTRILCNGLQGLLFSILWKLFLDLSVADVIVAKPTRPTTPSPKPRRTVANLSRPIVIGALVLAHSLRDAGTARKLVVFFTLDSVSADSITQLRAVFDQVIPVPRIRNEHRANLYLMHRPDLDSAFTKINLWKQTQFSKIIYIDADVVAYRAPDELFALQHSFGAAPDIGWPDLFNTGVMVLVPNLGDYYALLAMAERGISFDGADQGLLNMYFKNTVHRLSFTYNVTPSAHYQYLPAYRHFQSSINMVHFIGPNKPWFEGRHASHGASPYGEMVGRWWSVYDRHYRAQHEWDQSRGDSEPAQPSIQVHLAPQQQQQQSPHQNITEPLPQILVQEPTYQHETKKKTHSRNQSWDAQRQPPPRDSRPEAQNFPNTHYAMSQDVKPFVPPARYPSPPKDMWYEVPKERPAAPAQPPKPVFPWEGQQPQASRSFPAAPGELPAADDAKDKETRAATPQTTAPAIDSSPTKPATSPSVWSSFTLVNAWDDVPEISRYVERTRGHRRGKSSQVSLPGLKAGNVLPESASPKRLSFPGLKLTDFPTETERPSLPVTPAPVRRPSFWGEDGENARTKDAIAQTTVPTADGVPAQSEWNPGEQLQKLAAQHSDELLRRLSGAENSDSLGMFNESPPPAPAAPTSSPGVLSPTPIKADKVAPKALSTPPT</sequence>
<comment type="subcellular location">
    <subcellularLocation>
        <location evidence="3">Cytoplasm</location>
    </subcellularLocation>
    <subcellularLocation>
        <location evidence="2">Membrane</location>
        <topology evidence="2">Multi-pass membrane protein</topology>
    </subcellularLocation>
</comment>
<dbReference type="GO" id="GO:0016020">
    <property type="term" value="C:membrane"/>
    <property type="evidence" value="ECO:0007669"/>
    <property type="project" value="UniProtKB-SubCell"/>
</dbReference>
<keyword evidence="10" id="KW-0320">Glycogen biosynthesis</keyword>
<evidence type="ECO:0000256" key="14">
    <source>
        <dbReference type="ARBA" id="ARBA00038162"/>
    </source>
</evidence>
<evidence type="ECO:0000256" key="17">
    <source>
        <dbReference type="ARBA" id="ARBA00052293"/>
    </source>
</evidence>
<dbReference type="SUPFAM" id="SSF53448">
    <property type="entry name" value="Nucleotide-diphospho-sugar transferases"/>
    <property type="match status" value="1"/>
</dbReference>
<feature type="compositionally biased region" description="Pro residues" evidence="20">
    <location>
        <begin position="716"/>
        <end position="726"/>
    </location>
</feature>
<dbReference type="CDD" id="cd02537">
    <property type="entry name" value="GT8_Glycogenin"/>
    <property type="match status" value="1"/>
</dbReference>
<keyword evidence="4" id="KW-0963">Cytoplasm</keyword>
<gene>
    <name evidence="22" type="ORF">BBAD15_g8925</name>
</gene>
<comment type="function">
    <text evidence="18">Self-glucosylating initiator of glycogen synthesis. It catalyzes the formation of a short alpha (1,4)-glucosyl chain covalently attached via a glucose 1-O-tyrosyl linkage to internal tyrosine residues and these chains act as primers for the elongation reaction catalyzed by glycogen synthase.</text>
</comment>
<dbReference type="STRING" id="1245745.A0A0A2VI64"/>
<evidence type="ECO:0000256" key="4">
    <source>
        <dbReference type="ARBA" id="ARBA00022490"/>
    </source>
</evidence>
<dbReference type="InterPro" id="IPR002495">
    <property type="entry name" value="Glyco_trans_8"/>
</dbReference>
<dbReference type="eggNOG" id="KOG1950">
    <property type="taxonomic scope" value="Eukaryota"/>
</dbReference>
<feature type="transmembrane region" description="Helical" evidence="21">
    <location>
        <begin position="56"/>
        <end position="74"/>
    </location>
</feature>
<dbReference type="GO" id="GO:0005978">
    <property type="term" value="P:glycogen biosynthetic process"/>
    <property type="evidence" value="ECO:0007669"/>
    <property type="project" value="UniProtKB-KW"/>
</dbReference>
<comment type="caution">
    <text evidence="22">The sequence shown here is derived from an EMBL/GenBank/DDBJ whole genome shotgun (WGS) entry which is preliminary data.</text>
</comment>
<protein>
    <recommendedName>
        <fullName evidence="15">glycogenin glucosyltransferase</fullName>
        <ecNumber evidence="15">2.4.1.186</ecNumber>
    </recommendedName>
</protein>
<feature type="transmembrane region" description="Helical" evidence="21">
    <location>
        <begin position="94"/>
        <end position="112"/>
    </location>
</feature>
<evidence type="ECO:0000256" key="2">
    <source>
        <dbReference type="ARBA" id="ARBA00004141"/>
    </source>
</evidence>
<dbReference type="OrthoDB" id="2014201at2759"/>
<feature type="compositionally biased region" description="Polar residues" evidence="20">
    <location>
        <begin position="794"/>
        <end position="804"/>
    </location>
</feature>
<feature type="compositionally biased region" description="Basic and acidic residues" evidence="20">
    <location>
        <begin position="729"/>
        <end position="738"/>
    </location>
</feature>
<evidence type="ECO:0000256" key="6">
    <source>
        <dbReference type="ARBA" id="ARBA00022692"/>
    </source>
</evidence>
<comment type="catalytic activity">
    <reaction evidence="17">
        <text>L-tyrosyl-[glycogenin] + UDP-alpha-D-glucose = alpha-D-glucosyl-L-tyrosyl-[glycogenin] + UDP + H(+)</text>
        <dbReference type="Rhea" id="RHEA:23360"/>
        <dbReference type="Rhea" id="RHEA-COMP:14604"/>
        <dbReference type="Rhea" id="RHEA-COMP:14605"/>
        <dbReference type="ChEBI" id="CHEBI:15378"/>
        <dbReference type="ChEBI" id="CHEBI:46858"/>
        <dbReference type="ChEBI" id="CHEBI:58223"/>
        <dbReference type="ChEBI" id="CHEBI:58885"/>
        <dbReference type="ChEBI" id="CHEBI:140573"/>
        <dbReference type="EC" id="2.4.1.186"/>
    </reaction>
</comment>
<dbReference type="InterPro" id="IPR029044">
    <property type="entry name" value="Nucleotide-diphossugar_trans"/>
</dbReference>
<evidence type="ECO:0000256" key="16">
    <source>
        <dbReference type="ARBA" id="ARBA00050886"/>
    </source>
</evidence>
<evidence type="ECO:0000256" key="5">
    <source>
        <dbReference type="ARBA" id="ARBA00022679"/>
    </source>
</evidence>
<dbReference type="Gene3D" id="3.90.550.10">
    <property type="entry name" value="Spore Coat Polysaccharide Biosynthesis Protein SpsA, Chain A"/>
    <property type="match status" value="1"/>
</dbReference>
<dbReference type="PROSITE" id="PS50920">
    <property type="entry name" value="SOLCAR"/>
    <property type="match status" value="1"/>
</dbReference>
<evidence type="ECO:0000256" key="3">
    <source>
        <dbReference type="ARBA" id="ARBA00004496"/>
    </source>
</evidence>
<keyword evidence="5" id="KW-0808">Transferase</keyword>
<dbReference type="Pfam" id="PF00153">
    <property type="entry name" value="Mito_carr"/>
    <property type="match status" value="1"/>
</dbReference>
<dbReference type="AlphaFoldDB" id="A0A0A2VI64"/>
<dbReference type="EC" id="2.4.1.186" evidence="15"/>
<dbReference type="EMBL" id="ANFO01000910">
    <property type="protein sequence ID" value="KGQ05820.1"/>
    <property type="molecule type" value="Genomic_DNA"/>
</dbReference>
<proteinExistence type="inferred from homology"/>
<feature type="transmembrane region" description="Helical" evidence="21">
    <location>
        <begin position="233"/>
        <end position="258"/>
    </location>
</feature>
<keyword evidence="12" id="KW-0325">Glycoprotein</keyword>
<dbReference type="Pfam" id="PF01501">
    <property type="entry name" value="Glyco_transf_8"/>
    <property type="match status" value="1"/>
</dbReference>
<dbReference type="GO" id="GO:0008466">
    <property type="term" value="F:glycogenin glucosyltransferase activity"/>
    <property type="evidence" value="ECO:0007669"/>
    <property type="project" value="UniProtKB-EC"/>
</dbReference>
<dbReference type="FunFam" id="3.90.550.10:FF:000092">
    <property type="entry name" value="Glycogenin 2"/>
    <property type="match status" value="1"/>
</dbReference>
<evidence type="ECO:0000313" key="23">
    <source>
        <dbReference type="Proteomes" id="UP000030106"/>
    </source>
</evidence>
<keyword evidence="6 19" id="KW-0812">Transmembrane</keyword>
<evidence type="ECO:0000256" key="21">
    <source>
        <dbReference type="SAM" id="Phobius"/>
    </source>
</evidence>
<keyword evidence="13" id="KW-0464">Manganese</keyword>
<keyword evidence="7" id="KW-0479">Metal-binding</keyword>
<dbReference type="GO" id="GO:0005737">
    <property type="term" value="C:cytoplasm"/>
    <property type="evidence" value="ECO:0007669"/>
    <property type="project" value="UniProtKB-SubCell"/>
</dbReference>
<accession>A0A0A2VI64</accession>
<comment type="similarity">
    <text evidence="14">Belongs to the glycosyltransferase 8 family. Glycogenin subfamily.</text>
</comment>
<evidence type="ECO:0000256" key="12">
    <source>
        <dbReference type="ARBA" id="ARBA00023180"/>
    </source>
</evidence>
<feature type="repeat" description="Solcar" evidence="19">
    <location>
        <begin position="181"/>
        <end position="261"/>
    </location>
</feature>
<evidence type="ECO:0000256" key="19">
    <source>
        <dbReference type="PROSITE-ProRule" id="PRU00282"/>
    </source>
</evidence>
<feature type="region of interest" description="Disordered" evidence="20">
    <location>
        <begin position="669"/>
        <end position="804"/>
    </location>
</feature>
<feature type="region of interest" description="Disordered" evidence="20">
    <location>
        <begin position="826"/>
        <end position="992"/>
    </location>
</feature>
<evidence type="ECO:0000256" key="11">
    <source>
        <dbReference type="ARBA" id="ARBA00023136"/>
    </source>
</evidence>
<dbReference type="PANTHER" id="PTHR47567">
    <property type="entry name" value="MITOCHONDRIAL SUBSTRATE/SOLUTE CARRIER"/>
    <property type="match status" value="1"/>
</dbReference>
<comment type="cofactor">
    <cofactor evidence="1">
        <name>Mn(2+)</name>
        <dbReference type="ChEBI" id="CHEBI:29035"/>
    </cofactor>
</comment>
<name>A0A0A2VI64_BEABA</name>
<feature type="region of interest" description="Disordered" evidence="20">
    <location>
        <begin position="623"/>
        <end position="653"/>
    </location>
</feature>
<evidence type="ECO:0000256" key="13">
    <source>
        <dbReference type="ARBA" id="ARBA00023211"/>
    </source>
</evidence>
<evidence type="ECO:0000256" key="18">
    <source>
        <dbReference type="ARBA" id="ARBA00057883"/>
    </source>
</evidence>
<reference evidence="22 23" key="1">
    <citation type="submission" date="2012-10" db="EMBL/GenBank/DDBJ databases">
        <title>Genome sequencing and analysis of entomopathogenic fungi Beauveria bassiana D1-5.</title>
        <authorList>
            <person name="Li Q."/>
            <person name="Wang L."/>
            <person name="Zhang Z."/>
            <person name="Wang Q."/>
            <person name="Ren J."/>
            <person name="Wang M."/>
            <person name="Xu W."/>
            <person name="Wang J."/>
            <person name="Lu Y."/>
            <person name="Du Q."/>
            <person name="Sun Z."/>
        </authorList>
    </citation>
    <scope>NUCLEOTIDE SEQUENCE [LARGE SCALE GENOMIC DNA]</scope>
    <source>
        <strain evidence="22 23">D1-5</strain>
    </source>
</reference>
<dbReference type="Gene3D" id="1.50.40.10">
    <property type="entry name" value="Mitochondrial carrier domain"/>
    <property type="match status" value="1"/>
</dbReference>
<comment type="catalytic activity">
    <reaction evidence="16">
        <text>[1,4-alpha-D-glucosyl](n)-L-tyrosyl-[glycogenin] + UDP-alpha-D-glucose = [1,4-alpha-D-glucosyl](n+1)-L-tyrosyl-[glycogenin] + UDP + H(+)</text>
        <dbReference type="Rhea" id="RHEA:56560"/>
        <dbReference type="Rhea" id="RHEA-COMP:14606"/>
        <dbReference type="Rhea" id="RHEA-COMP:14607"/>
        <dbReference type="ChEBI" id="CHEBI:15378"/>
        <dbReference type="ChEBI" id="CHEBI:58223"/>
        <dbReference type="ChEBI" id="CHEBI:58885"/>
        <dbReference type="ChEBI" id="CHEBI:140574"/>
        <dbReference type="EC" id="2.4.1.186"/>
    </reaction>
</comment>
<dbReference type="PANTHER" id="PTHR47567:SF1">
    <property type="entry name" value="NAD-DEPENDENT EPIMERASE_DEHYDRATASE DOMAIN-CONTAINING PROTEIN"/>
    <property type="match status" value="1"/>
</dbReference>
<keyword evidence="8" id="KW-0999">Mitochondrion inner membrane</keyword>
<evidence type="ECO:0000256" key="7">
    <source>
        <dbReference type="ARBA" id="ARBA00022723"/>
    </source>
</evidence>
<dbReference type="HOGENOM" id="CLU_301274_0_0_1"/>
<dbReference type="GO" id="GO:0046872">
    <property type="term" value="F:metal ion binding"/>
    <property type="evidence" value="ECO:0007669"/>
    <property type="project" value="UniProtKB-KW"/>
</dbReference>
<organism evidence="22 23">
    <name type="scientific">Beauveria bassiana D1-5</name>
    <dbReference type="NCBI Taxonomy" id="1245745"/>
    <lineage>
        <taxon>Eukaryota</taxon>
        <taxon>Fungi</taxon>
        <taxon>Dikarya</taxon>
        <taxon>Ascomycota</taxon>
        <taxon>Pezizomycotina</taxon>
        <taxon>Sordariomycetes</taxon>
        <taxon>Hypocreomycetidae</taxon>
        <taxon>Hypocreales</taxon>
        <taxon>Cordycipitaceae</taxon>
        <taxon>Beauveria</taxon>
    </lineage>
</organism>
<keyword evidence="9 21" id="KW-1133">Transmembrane helix</keyword>
<dbReference type="Proteomes" id="UP000030106">
    <property type="component" value="Unassembled WGS sequence"/>
</dbReference>
<evidence type="ECO:0000256" key="1">
    <source>
        <dbReference type="ARBA" id="ARBA00001936"/>
    </source>
</evidence>